<accession>A0A9X7W1Q2</accession>
<evidence type="ECO:0000256" key="2">
    <source>
        <dbReference type="ARBA" id="ARBA00022840"/>
    </source>
</evidence>
<dbReference type="InterPro" id="IPR042099">
    <property type="entry name" value="ANL_N_sf"/>
</dbReference>
<reference evidence="4 5" key="1">
    <citation type="submission" date="2021-02" db="EMBL/GenBank/DDBJ databases">
        <title>Alicyclobacillus curvatus sp. nov. and Alicyclobacillus mengziensis sp. nov., two acidophilic bacteria isolated from acid mine drainage.</title>
        <authorList>
            <person name="Huang Y."/>
        </authorList>
    </citation>
    <scope>NUCLEOTIDE SEQUENCE [LARGE SCALE GENOMIC DNA]</scope>
    <source>
        <strain evidence="4 5">S30H14</strain>
    </source>
</reference>
<name>A0A9X7W1Q2_9BACL</name>
<dbReference type="AlphaFoldDB" id="A0A9X7W1Q2"/>
<keyword evidence="2" id="KW-0067">ATP-binding</keyword>
<dbReference type="Proteomes" id="UP000663505">
    <property type="component" value="Chromosome"/>
</dbReference>
<organism evidence="4 5">
    <name type="scientific">Alicyclobacillus mengziensis</name>
    <dbReference type="NCBI Taxonomy" id="2931921"/>
    <lineage>
        <taxon>Bacteria</taxon>
        <taxon>Bacillati</taxon>
        <taxon>Bacillota</taxon>
        <taxon>Bacilli</taxon>
        <taxon>Bacillales</taxon>
        <taxon>Alicyclobacillaceae</taxon>
        <taxon>Alicyclobacillus</taxon>
    </lineage>
</organism>
<dbReference type="GO" id="GO:0004467">
    <property type="term" value="F:long-chain fatty acid-CoA ligase activity"/>
    <property type="evidence" value="ECO:0007669"/>
    <property type="project" value="TreeGrafter"/>
</dbReference>
<keyword evidence="1" id="KW-0547">Nucleotide-binding</keyword>
<dbReference type="InterPro" id="IPR000873">
    <property type="entry name" value="AMP-dep_synth/lig_dom"/>
</dbReference>
<dbReference type="CDD" id="cd05907">
    <property type="entry name" value="VL_LC_FACS_like"/>
    <property type="match status" value="1"/>
</dbReference>
<keyword evidence="5" id="KW-1185">Reference proteome</keyword>
<dbReference type="KEGG" id="afx:JZ786_09010"/>
<dbReference type="PANTHER" id="PTHR43272:SF33">
    <property type="entry name" value="AMP-BINDING DOMAIN-CONTAINING PROTEIN-RELATED"/>
    <property type="match status" value="1"/>
</dbReference>
<gene>
    <name evidence="4" type="ORF">JZ786_09010</name>
</gene>
<protein>
    <submittedName>
        <fullName evidence="4">Long-chain fatty acid--CoA ligase</fullName>
    </submittedName>
</protein>
<dbReference type="Gene3D" id="3.40.50.12780">
    <property type="entry name" value="N-terminal domain of ligase-like"/>
    <property type="match status" value="1"/>
</dbReference>
<keyword evidence="4" id="KW-0436">Ligase</keyword>
<dbReference type="PANTHER" id="PTHR43272">
    <property type="entry name" value="LONG-CHAIN-FATTY-ACID--COA LIGASE"/>
    <property type="match status" value="1"/>
</dbReference>
<proteinExistence type="predicted"/>
<dbReference type="InterPro" id="IPR020845">
    <property type="entry name" value="AMP-binding_CS"/>
</dbReference>
<dbReference type="EMBL" id="CP071182">
    <property type="protein sequence ID" value="QSO49044.1"/>
    <property type="molecule type" value="Genomic_DNA"/>
</dbReference>
<dbReference type="Pfam" id="PF23562">
    <property type="entry name" value="AMP-binding_C_3"/>
    <property type="match status" value="1"/>
</dbReference>
<dbReference type="Pfam" id="PF00501">
    <property type="entry name" value="AMP-binding"/>
    <property type="match status" value="1"/>
</dbReference>
<sequence length="611" mass="68193">MERAEELKNLVMMLESTVNQYGDKEALVSPNKSDGYDTWTYQRMWSEIESIALNLQDKGVQSGDRVGLLSDGRAAWPLCDFAILSCGACTVPIYPSIPAQQIEHIVRDSGMKGLFLEDVGQLKKLLQIPPSAIPQLQFVVLLENADAEETVEVITQAKKRYGFYQFSSWTSPVLRRKNSTWREGWKEIGEEHLATIVYTSGTTGLPKGVLLSHGNLLANVRGIGEIFELRPTDRSLSYLPLSHIFERTAGQFVILRTGGTIVYSRGFSYITEDFLRMPPTVFTTVPRLLEKVLEMTWKKVDASPNWRKQLFQNAVEAGMKARVKGERVSPIKLQFYDKLVFSQIKAALGGRLRAVISGGAPLPKYVGEFFAAARIPVAEGYGMTETSPVVCVNPPGAIHLGTAGKILPNVEVRIGEDGEVLVKGPSITKGYYNNEEATRDLFTEDGWMHTGDIGEVTDDGYLRITDRKKNLIVLSTGKKVTPAPIEGSILKSRLIDQALLVGQAYKFVSLIVVPNEDEVREWYKSRGQTPLPRELWQSDQTLYDLLMNEVLTATEGFAEFERPKKLLIPSDMFTVENGCLTPTLKVKARVVLDKYEKEIEALYVQSRVGVS</sequence>
<evidence type="ECO:0000313" key="5">
    <source>
        <dbReference type="Proteomes" id="UP000663505"/>
    </source>
</evidence>
<dbReference type="PROSITE" id="PS00455">
    <property type="entry name" value="AMP_BINDING"/>
    <property type="match status" value="1"/>
</dbReference>
<dbReference type="GO" id="GO:0016020">
    <property type="term" value="C:membrane"/>
    <property type="evidence" value="ECO:0007669"/>
    <property type="project" value="TreeGrafter"/>
</dbReference>
<evidence type="ECO:0000256" key="1">
    <source>
        <dbReference type="ARBA" id="ARBA00022741"/>
    </source>
</evidence>
<evidence type="ECO:0000313" key="4">
    <source>
        <dbReference type="EMBL" id="QSO49044.1"/>
    </source>
</evidence>
<dbReference type="SUPFAM" id="SSF56801">
    <property type="entry name" value="Acetyl-CoA synthetase-like"/>
    <property type="match status" value="1"/>
</dbReference>
<feature type="domain" description="AMP-dependent synthetase/ligase" evidence="3">
    <location>
        <begin position="15"/>
        <end position="432"/>
    </location>
</feature>
<dbReference type="RefSeq" id="WP_206658358.1">
    <property type="nucleotide sequence ID" value="NZ_CP071182.1"/>
</dbReference>
<dbReference type="GO" id="GO:0005524">
    <property type="term" value="F:ATP binding"/>
    <property type="evidence" value="ECO:0007669"/>
    <property type="project" value="UniProtKB-KW"/>
</dbReference>
<evidence type="ECO:0000259" key="3">
    <source>
        <dbReference type="Pfam" id="PF00501"/>
    </source>
</evidence>